<keyword evidence="7 12" id="KW-0479">Metal-binding</keyword>
<accession>A0A818Y104</accession>
<name>A0A818Y104_9BILA</name>
<evidence type="ECO:0000256" key="10">
    <source>
        <dbReference type="ARBA" id="ARBA00029668"/>
    </source>
</evidence>
<comment type="similarity">
    <text evidence="3">Belongs to the myo-inositol oxygenase family.</text>
</comment>
<evidence type="ECO:0000256" key="3">
    <source>
        <dbReference type="ARBA" id="ARBA00005286"/>
    </source>
</evidence>
<keyword evidence="9 12" id="KW-0408">Iron</keyword>
<evidence type="ECO:0000256" key="1">
    <source>
        <dbReference type="ARBA" id="ARBA00004496"/>
    </source>
</evidence>
<evidence type="ECO:0000256" key="4">
    <source>
        <dbReference type="ARBA" id="ARBA00011919"/>
    </source>
</evidence>
<comment type="cofactor">
    <cofactor evidence="12">
        <name>Fe cation</name>
        <dbReference type="ChEBI" id="CHEBI:24875"/>
    </cofactor>
    <text evidence="12">Binds 2 iron ions per subunit.</text>
</comment>
<feature type="binding site" evidence="12">
    <location>
        <position position="513"/>
    </location>
    <ligand>
        <name>Fe cation</name>
        <dbReference type="ChEBI" id="CHEBI:24875"/>
        <label>1</label>
    </ligand>
</feature>
<dbReference type="GO" id="GO:0005506">
    <property type="term" value="F:iron ion binding"/>
    <property type="evidence" value="ECO:0007669"/>
    <property type="project" value="InterPro"/>
</dbReference>
<evidence type="ECO:0000256" key="11">
    <source>
        <dbReference type="ARBA" id="ARBA00048271"/>
    </source>
</evidence>
<evidence type="ECO:0000256" key="7">
    <source>
        <dbReference type="ARBA" id="ARBA00022723"/>
    </source>
</evidence>
<evidence type="ECO:0000256" key="8">
    <source>
        <dbReference type="ARBA" id="ARBA00023002"/>
    </source>
</evidence>
<dbReference type="GO" id="GO:0019310">
    <property type="term" value="P:inositol catabolic process"/>
    <property type="evidence" value="ECO:0007669"/>
    <property type="project" value="InterPro"/>
</dbReference>
<dbReference type="AlphaFoldDB" id="A0A818Y104"/>
<comment type="subcellular location">
    <subcellularLocation>
        <location evidence="1">Cytoplasm</location>
    </subcellularLocation>
</comment>
<evidence type="ECO:0000256" key="9">
    <source>
        <dbReference type="ARBA" id="ARBA00023004"/>
    </source>
</evidence>
<dbReference type="Pfam" id="PF05153">
    <property type="entry name" value="MIOX"/>
    <property type="match status" value="2"/>
</dbReference>
<dbReference type="PANTHER" id="PTHR12588">
    <property type="entry name" value="MYOINOSITOL OXYGENASE"/>
    <property type="match status" value="1"/>
</dbReference>
<keyword evidence="8" id="KW-0560">Oxidoreductase</keyword>
<dbReference type="Gene3D" id="1.10.3210.10">
    <property type="entry name" value="Hypothetical protein af1432"/>
    <property type="match status" value="1"/>
</dbReference>
<organism evidence="13 14">
    <name type="scientific">Rotaria socialis</name>
    <dbReference type="NCBI Taxonomy" id="392032"/>
    <lineage>
        <taxon>Eukaryota</taxon>
        <taxon>Metazoa</taxon>
        <taxon>Spiralia</taxon>
        <taxon>Gnathifera</taxon>
        <taxon>Rotifera</taxon>
        <taxon>Eurotatoria</taxon>
        <taxon>Bdelloidea</taxon>
        <taxon>Philodinida</taxon>
        <taxon>Philodinidae</taxon>
        <taxon>Rotaria</taxon>
    </lineage>
</organism>
<feature type="binding site" evidence="12">
    <location>
        <position position="481"/>
    </location>
    <ligand>
        <name>Fe cation</name>
        <dbReference type="ChEBI" id="CHEBI:24875"/>
        <label>1</label>
    </ligand>
</feature>
<evidence type="ECO:0000256" key="5">
    <source>
        <dbReference type="ARBA" id="ARBA00019269"/>
    </source>
</evidence>
<dbReference type="GO" id="GO:0005737">
    <property type="term" value="C:cytoplasm"/>
    <property type="evidence" value="ECO:0007669"/>
    <property type="project" value="UniProtKB-SubCell"/>
</dbReference>
<dbReference type="EC" id="1.13.99.1" evidence="4"/>
<dbReference type="InterPro" id="IPR007828">
    <property type="entry name" value="Inositol_oxygenase"/>
</dbReference>
<keyword evidence="6" id="KW-0963">Cytoplasm</keyword>
<evidence type="ECO:0000313" key="13">
    <source>
        <dbReference type="EMBL" id="CAF3744878.1"/>
    </source>
</evidence>
<dbReference type="GO" id="GO:0050113">
    <property type="term" value="F:inositol oxygenase activity"/>
    <property type="evidence" value="ECO:0007669"/>
    <property type="project" value="UniProtKB-EC"/>
</dbReference>
<dbReference type="SUPFAM" id="SSF109604">
    <property type="entry name" value="HD-domain/PDEase-like"/>
    <property type="match status" value="1"/>
</dbReference>
<comment type="caution">
    <text evidence="13">The sequence shown here is derived from an EMBL/GenBank/DDBJ whole genome shotgun (WGS) entry which is preliminary data.</text>
</comment>
<dbReference type="EMBL" id="CAJNYT010005443">
    <property type="protein sequence ID" value="CAF3744878.1"/>
    <property type="molecule type" value="Genomic_DNA"/>
</dbReference>
<sequence length="544" mass="62510">MLSMLEQNNRILYFSAPTEDKYKTYKLLIATSIGGSDMAAYVHSMRSYLGTGVKFALNCYGGNASRERLEVYIHEEKVSDLVLFISVIPGAKILFWKKMLTPPILAAYDVLWLLDSDMLFGVDHFPLYRFLSIGMETKAAIFQPTVHDTIHPELRPVHTADRTVAQAVCILEIMTPFIRSDMWKEIHRQGLVYIDDKILYNSSWGIDNWWCDFAATQQLLTLTSNTTVGRIPPACLVIKDTQIVHLNSRSMPREEHAGVDSRLATVKPWVEYSNKTNVSGQCGRLDDLLGQRQQRLFYFNGKATTRIKLGSASRAQHKKIIVKEVPRDWKKNAAQIYNRNRHQDLQTVERLNAKWKDKVLIGNGSTWEFLLLLKKVIDPTDNSLLQTNQWSHVLQVYTAMKVDNITSPKALSLALIHDFGKLLVLFGEDDANVMCSTIVLKQGELGRGLDSAITTWNHDEFGFQKLRRYLPPDMAWAIRYHSLSPLLKGELHQFLTPEELTWFPLLRLLWKYDHMSKRSMYTPLVDLQEVRTILSTFLPEKICF</sequence>
<comment type="pathway">
    <text evidence="2">Polyol metabolism; myo-inositol degradation into D-glucuronate; D-glucuronate from myo-inositol: step 1/1.</text>
</comment>
<dbReference type="InterPro" id="IPR007877">
    <property type="entry name" value="DUF707"/>
</dbReference>
<protein>
    <recommendedName>
        <fullName evidence="5">Inositol oxygenase</fullName>
        <ecNumber evidence="4">1.13.99.1</ecNumber>
    </recommendedName>
    <alternativeName>
        <fullName evidence="10">Myo-inositol oxygenase</fullName>
    </alternativeName>
</protein>
<reference evidence="13" key="1">
    <citation type="submission" date="2021-02" db="EMBL/GenBank/DDBJ databases">
        <authorList>
            <person name="Nowell W R."/>
        </authorList>
    </citation>
    <scope>NUCLEOTIDE SEQUENCE</scope>
</reference>
<dbReference type="Proteomes" id="UP000663872">
    <property type="component" value="Unassembled WGS sequence"/>
</dbReference>
<gene>
    <name evidence="13" type="ORF">GRG538_LOCUS31064</name>
</gene>
<dbReference type="PANTHER" id="PTHR12588:SF0">
    <property type="entry name" value="INOSITOL OXYGENASE"/>
    <property type="match status" value="1"/>
</dbReference>
<feature type="binding site" evidence="12">
    <location>
        <position position="458"/>
    </location>
    <ligand>
        <name>Fe cation</name>
        <dbReference type="ChEBI" id="CHEBI:24875"/>
        <label>1</label>
    </ligand>
</feature>
<dbReference type="Pfam" id="PF05212">
    <property type="entry name" value="DUF707"/>
    <property type="match status" value="1"/>
</dbReference>
<dbReference type="UniPathway" id="UPA00111">
    <property type="reaction ID" value="UER00527"/>
</dbReference>
<evidence type="ECO:0000313" key="14">
    <source>
        <dbReference type="Proteomes" id="UP000663872"/>
    </source>
</evidence>
<evidence type="ECO:0000256" key="12">
    <source>
        <dbReference type="PIRSR" id="PIRSR607828-2"/>
    </source>
</evidence>
<proteinExistence type="inferred from homology"/>
<comment type="catalytic activity">
    <reaction evidence="11">
        <text>myo-inositol + O2 = D-glucuronate + H2O + H(+)</text>
        <dbReference type="Rhea" id="RHEA:23696"/>
        <dbReference type="ChEBI" id="CHEBI:15377"/>
        <dbReference type="ChEBI" id="CHEBI:15378"/>
        <dbReference type="ChEBI" id="CHEBI:15379"/>
        <dbReference type="ChEBI" id="CHEBI:17268"/>
        <dbReference type="ChEBI" id="CHEBI:58720"/>
        <dbReference type="EC" id="1.13.99.1"/>
    </reaction>
</comment>
<evidence type="ECO:0000256" key="2">
    <source>
        <dbReference type="ARBA" id="ARBA00005167"/>
    </source>
</evidence>
<evidence type="ECO:0000256" key="6">
    <source>
        <dbReference type="ARBA" id="ARBA00022490"/>
    </source>
</evidence>